<proteinExistence type="predicted"/>
<gene>
    <name evidence="2" type="ORF">Tco_0894608</name>
</gene>
<accession>A0ABQ5CC79</accession>
<reference evidence="2" key="1">
    <citation type="journal article" date="2022" name="Int. J. Mol. Sci.">
        <title>Draft Genome of Tanacetum Coccineum: Genomic Comparison of Closely Related Tanacetum-Family Plants.</title>
        <authorList>
            <person name="Yamashiro T."/>
            <person name="Shiraishi A."/>
            <person name="Nakayama K."/>
            <person name="Satake H."/>
        </authorList>
    </citation>
    <scope>NUCLEOTIDE SEQUENCE</scope>
</reference>
<name>A0ABQ5CC79_9ASTR</name>
<feature type="region of interest" description="Disordered" evidence="1">
    <location>
        <begin position="96"/>
        <end position="121"/>
    </location>
</feature>
<keyword evidence="3" id="KW-1185">Reference proteome</keyword>
<comment type="caution">
    <text evidence="2">The sequence shown here is derived from an EMBL/GenBank/DDBJ whole genome shotgun (WGS) entry which is preliminary data.</text>
</comment>
<reference evidence="2" key="2">
    <citation type="submission" date="2022-01" db="EMBL/GenBank/DDBJ databases">
        <authorList>
            <person name="Yamashiro T."/>
            <person name="Shiraishi A."/>
            <person name="Satake H."/>
            <person name="Nakayama K."/>
        </authorList>
    </citation>
    <scope>NUCLEOTIDE SEQUENCE</scope>
</reference>
<evidence type="ECO:0000256" key="1">
    <source>
        <dbReference type="SAM" id="MobiDB-lite"/>
    </source>
</evidence>
<feature type="compositionally biased region" description="Polar residues" evidence="1">
    <location>
        <begin position="105"/>
        <end position="121"/>
    </location>
</feature>
<evidence type="ECO:0000313" key="3">
    <source>
        <dbReference type="Proteomes" id="UP001151760"/>
    </source>
</evidence>
<organism evidence="2 3">
    <name type="scientific">Tanacetum coccineum</name>
    <dbReference type="NCBI Taxonomy" id="301880"/>
    <lineage>
        <taxon>Eukaryota</taxon>
        <taxon>Viridiplantae</taxon>
        <taxon>Streptophyta</taxon>
        <taxon>Embryophyta</taxon>
        <taxon>Tracheophyta</taxon>
        <taxon>Spermatophyta</taxon>
        <taxon>Magnoliopsida</taxon>
        <taxon>eudicotyledons</taxon>
        <taxon>Gunneridae</taxon>
        <taxon>Pentapetalae</taxon>
        <taxon>asterids</taxon>
        <taxon>campanulids</taxon>
        <taxon>Asterales</taxon>
        <taxon>Asteraceae</taxon>
        <taxon>Asteroideae</taxon>
        <taxon>Anthemideae</taxon>
        <taxon>Anthemidinae</taxon>
        <taxon>Tanacetum</taxon>
    </lineage>
</organism>
<protein>
    <submittedName>
        <fullName evidence="2">Uncharacterized protein</fullName>
    </submittedName>
</protein>
<dbReference type="EMBL" id="BQNB010014154">
    <property type="protein sequence ID" value="GJT24671.1"/>
    <property type="molecule type" value="Genomic_DNA"/>
</dbReference>
<dbReference type="Proteomes" id="UP001151760">
    <property type="component" value="Unassembled WGS sequence"/>
</dbReference>
<sequence>MVSEKGTKKASVNLVDALDLQNKIKKFSENFNTFVKGKKTREAKEAKVVEVVKVSNDVVDSSDEVFFGDEDLDLFNHVKYPLSDAEIRMFKERLTTSTSTRSRVPNASTRSRALIASTSNA</sequence>
<evidence type="ECO:0000313" key="2">
    <source>
        <dbReference type="EMBL" id="GJT24671.1"/>
    </source>
</evidence>